<dbReference type="InterPro" id="IPR017927">
    <property type="entry name" value="FAD-bd_FR_type"/>
</dbReference>
<comment type="caution">
    <text evidence="14">The sequence shown here is derived from an EMBL/GenBank/DDBJ whole genome shotgun (WGS) entry which is preliminary data.</text>
</comment>
<dbReference type="InterPro" id="IPR010199">
    <property type="entry name" value="CysJ"/>
</dbReference>
<evidence type="ECO:0000259" key="13">
    <source>
        <dbReference type="PROSITE" id="PS51384"/>
    </source>
</evidence>
<dbReference type="InterPro" id="IPR023173">
    <property type="entry name" value="NADPH_Cyt_P450_Rdtase_alpha"/>
</dbReference>
<dbReference type="Gene3D" id="3.40.50.80">
    <property type="entry name" value="Nucleotide-binding domain of ferredoxin-NADP reductase (FNR) module"/>
    <property type="match status" value="1"/>
</dbReference>
<accession>A0ABT3GE05</accession>
<dbReference type="InterPro" id="IPR001433">
    <property type="entry name" value="OxRdtase_FAD/NAD-bd"/>
</dbReference>
<evidence type="ECO:0000256" key="11">
    <source>
        <dbReference type="ARBA" id="ARBA00023192"/>
    </source>
</evidence>
<dbReference type="Gene3D" id="1.20.990.10">
    <property type="entry name" value="NADPH-cytochrome p450 Reductase, Chain A, domain 3"/>
    <property type="match status" value="1"/>
</dbReference>
<evidence type="ECO:0000256" key="4">
    <source>
        <dbReference type="ARBA" id="ARBA00022605"/>
    </source>
</evidence>
<evidence type="ECO:0000256" key="1">
    <source>
        <dbReference type="ARBA" id="ARBA00001917"/>
    </source>
</evidence>
<dbReference type="InterPro" id="IPR001709">
    <property type="entry name" value="Flavoprot_Pyr_Nucl_cyt_Rdtase"/>
</dbReference>
<dbReference type="InterPro" id="IPR039261">
    <property type="entry name" value="FNR_nucleotide-bd"/>
</dbReference>
<dbReference type="PRINTS" id="PR00369">
    <property type="entry name" value="FLAVODOXIN"/>
</dbReference>
<evidence type="ECO:0000313" key="15">
    <source>
        <dbReference type="Proteomes" id="UP001320876"/>
    </source>
</evidence>
<evidence type="ECO:0000313" key="14">
    <source>
        <dbReference type="EMBL" id="MCW1921854.1"/>
    </source>
</evidence>
<evidence type="ECO:0000256" key="2">
    <source>
        <dbReference type="ARBA" id="ARBA00001974"/>
    </source>
</evidence>
<evidence type="ECO:0000256" key="5">
    <source>
        <dbReference type="ARBA" id="ARBA00022630"/>
    </source>
</evidence>
<keyword evidence="8" id="KW-0521">NADP</keyword>
<dbReference type="SUPFAM" id="SSF52343">
    <property type="entry name" value="Ferredoxin reductase-like, C-terminal NADP-linked domain"/>
    <property type="match status" value="1"/>
</dbReference>
<evidence type="ECO:0000256" key="9">
    <source>
        <dbReference type="ARBA" id="ARBA00022982"/>
    </source>
</evidence>
<dbReference type="Gene3D" id="3.40.50.360">
    <property type="match status" value="1"/>
</dbReference>
<feature type="domain" description="Flavodoxin-like" evidence="12">
    <location>
        <begin position="54"/>
        <end position="192"/>
    </location>
</feature>
<dbReference type="SUPFAM" id="SSF63380">
    <property type="entry name" value="Riboflavin synthase domain-like"/>
    <property type="match status" value="1"/>
</dbReference>
<dbReference type="PANTHER" id="PTHR19384">
    <property type="entry name" value="NITRIC OXIDE SYNTHASE-RELATED"/>
    <property type="match status" value="1"/>
</dbReference>
<dbReference type="InterPro" id="IPR029039">
    <property type="entry name" value="Flavoprotein-like_sf"/>
</dbReference>
<keyword evidence="10" id="KW-0560">Oxidoreductase</keyword>
<evidence type="ECO:0000256" key="10">
    <source>
        <dbReference type="ARBA" id="ARBA00023002"/>
    </source>
</evidence>
<keyword evidence="7" id="KW-0274">FAD</keyword>
<comment type="cofactor">
    <cofactor evidence="1">
        <name>FMN</name>
        <dbReference type="ChEBI" id="CHEBI:58210"/>
    </cofactor>
</comment>
<keyword evidence="5" id="KW-0285">Flavoprotein</keyword>
<dbReference type="PRINTS" id="PR00371">
    <property type="entry name" value="FPNCR"/>
</dbReference>
<comment type="cofactor">
    <cofactor evidence="2">
        <name>FAD</name>
        <dbReference type="ChEBI" id="CHEBI:57692"/>
    </cofactor>
</comment>
<dbReference type="Pfam" id="PF00175">
    <property type="entry name" value="NAD_binding_1"/>
    <property type="match status" value="1"/>
</dbReference>
<dbReference type="Gene3D" id="2.40.30.10">
    <property type="entry name" value="Translation factors"/>
    <property type="match status" value="1"/>
</dbReference>
<dbReference type="PROSITE" id="PS51384">
    <property type="entry name" value="FAD_FR"/>
    <property type="match status" value="1"/>
</dbReference>
<dbReference type="InterPro" id="IPR003097">
    <property type="entry name" value="CysJ-like_FAD-binding"/>
</dbReference>
<organism evidence="14 15">
    <name type="scientific">Luteolibacter arcticus</name>
    <dbReference type="NCBI Taxonomy" id="1581411"/>
    <lineage>
        <taxon>Bacteria</taxon>
        <taxon>Pseudomonadati</taxon>
        <taxon>Verrucomicrobiota</taxon>
        <taxon>Verrucomicrobiia</taxon>
        <taxon>Verrucomicrobiales</taxon>
        <taxon>Verrucomicrobiaceae</taxon>
        <taxon>Luteolibacter</taxon>
    </lineage>
</organism>
<protein>
    <submittedName>
        <fullName evidence="14">Flavodoxin domain-containing protein</fullName>
    </submittedName>
</protein>
<keyword evidence="9" id="KW-0249">Electron transport</keyword>
<keyword evidence="3" id="KW-0813">Transport</keyword>
<gene>
    <name evidence="14" type="ORF">OKA05_04775</name>
</gene>
<evidence type="ECO:0000256" key="6">
    <source>
        <dbReference type="ARBA" id="ARBA00022643"/>
    </source>
</evidence>
<dbReference type="PANTHER" id="PTHR19384:SF128">
    <property type="entry name" value="NADPH OXIDOREDUCTASE A"/>
    <property type="match status" value="1"/>
</dbReference>
<keyword evidence="4" id="KW-0028">Amino-acid biosynthesis</keyword>
<keyword evidence="15" id="KW-1185">Reference proteome</keyword>
<dbReference type="CDD" id="cd06199">
    <property type="entry name" value="SiR"/>
    <property type="match status" value="1"/>
</dbReference>
<dbReference type="RefSeq" id="WP_264485963.1">
    <property type="nucleotide sequence ID" value="NZ_JAPDDT010000001.1"/>
</dbReference>
<dbReference type="SUPFAM" id="SSF52218">
    <property type="entry name" value="Flavoproteins"/>
    <property type="match status" value="1"/>
</dbReference>
<dbReference type="PIRSF" id="PIRSF000207">
    <property type="entry name" value="SiR-FP_CysJ"/>
    <property type="match status" value="1"/>
</dbReference>
<name>A0ABT3GE05_9BACT</name>
<dbReference type="InterPro" id="IPR008254">
    <property type="entry name" value="Flavodoxin/NO_synth"/>
</dbReference>
<evidence type="ECO:0000256" key="3">
    <source>
        <dbReference type="ARBA" id="ARBA00022448"/>
    </source>
</evidence>
<dbReference type="InterPro" id="IPR001094">
    <property type="entry name" value="Flavdoxin-like"/>
</dbReference>
<sequence length="588" mass="63720">MLPEHAPFSPDQRRALDLALAGLDASQRFWLAGFLSAAPVAAAPVAASAGSLKLTVLYGTESGNSEKLADLSAKEAKKRGFQAAVKNMSDISPADLAKVENLLVIVSTWGDGEPPESATSFYKEFMNGSAIHLPAVRFSVCALGDTAYEKFCQIGKDVDARLEALGATRISPRQDCDVEYEQPYSEWLDAALKSFGPAAPAAVTLAPTATHVAEEYGKKNPFPSELLEKVLLNGKGTTKETWHYELSLEGSGLTYEAGDALAVVPVNAPDIVEGILKAAKLSGSENVEVKGVGAKVLADALREDYDVTALSRAVLTKLQAISGSAKLAALLADDAKDQLKDYQWGRWIADAIADFAPDGVAAADLVGILRKLPPRLYSIASSPLAHPGEVHLTIASVRYQAHGQPRKGVASTYLADLIEKGGKVPVYTHQNKNFRLPASADTPVIMVGPGTGVAPFRAFVEHRAALGKPGKNWLFFGDQHYTYDFLYQTEWQDHLKEGNLTKLDVAFSRDQPEKVYVQHRMLDRAKELYGWLQEGAHFYVCGDASRMASDVHDALIAVVEKEGGLSREVAEAYVEDLKKSKRYQRDVY</sequence>
<proteinExistence type="predicted"/>
<dbReference type="EMBL" id="JAPDDT010000001">
    <property type="protein sequence ID" value="MCW1921854.1"/>
    <property type="molecule type" value="Genomic_DNA"/>
</dbReference>
<dbReference type="InterPro" id="IPR017938">
    <property type="entry name" value="Riboflavin_synthase-like_b-brl"/>
</dbReference>
<keyword evidence="11" id="KW-0198">Cysteine biosynthesis</keyword>
<keyword evidence="6" id="KW-0288">FMN</keyword>
<evidence type="ECO:0000256" key="8">
    <source>
        <dbReference type="ARBA" id="ARBA00022857"/>
    </source>
</evidence>
<dbReference type="PROSITE" id="PS50902">
    <property type="entry name" value="FLAVODOXIN_LIKE"/>
    <property type="match status" value="1"/>
</dbReference>
<dbReference type="Pfam" id="PF00258">
    <property type="entry name" value="Flavodoxin_1"/>
    <property type="match status" value="1"/>
</dbReference>
<evidence type="ECO:0000256" key="7">
    <source>
        <dbReference type="ARBA" id="ARBA00022827"/>
    </source>
</evidence>
<dbReference type="Pfam" id="PF00667">
    <property type="entry name" value="FAD_binding_1"/>
    <property type="match status" value="1"/>
</dbReference>
<reference evidence="14 15" key="1">
    <citation type="submission" date="2022-10" db="EMBL/GenBank/DDBJ databases">
        <title>Luteolibacter arcticus strain CCTCC AB 2014275, whole genome shotgun sequencing project.</title>
        <authorList>
            <person name="Zhao G."/>
            <person name="Shen L."/>
        </authorList>
    </citation>
    <scope>NUCLEOTIDE SEQUENCE [LARGE SCALE GENOMIC DNA]</scope>
    <source>
        <strain evidence="14 15">CCTCC AB 2014275</strain>
    </source>
</reference>
<feature type="domain" description="FAD-binding FR-type" evidence="13">
    <location>
        <begin position="219"/>
        <end position="437"/>
    </location>
</feature>
<evidence type="ECO:0000259" key="12">
    <source>
        <dbReference type="PROSITE" id="PS50902"/>
    </source>
</evidence>
<dbReference type="Proteomes" id="UP001320876">
    <property type="component" value="Unassembled WGS sequence"/>
</dbReference>